<gene>
    <name evidence="2" type="ORF">Desgi_4561</name>
</gene>
<dbReference type="eggNOG" id="COG1215">
    <property type="taxonomic scope" value="Bacteria"/>
</dbReference>
<dbReference type="HOGENOM" id="CLU_373738_0_0_9"/>
<dbReference type="InterPro" id="IPR029044">
    <property type="entry name" value="Nucleotide-diphossugar_trans"/>
</dbReference>
<keyword evidence="2" id="KW-0808">Transferase</keyword>
<reference evidence="2 3" key="1">
    <citation type="submission" date="2012-01" db="EMBL/GenBank/DDBJ databases">
        <title>Complete sequence of Desulfotomaculum gibsoniae DSM 7213.</title>
        <authorList>
            <consortium name="US DOE Joint Genome Institute"/>
            <person name="Lucas S."/>
            <person name="Han J."/>
            <person name="Lapidus A."/>
            <person name="Cheng J.-F."/>
            <person name="Goodwin L."/>
            <person name="Pitluck S."/>
            <person name="Peters L."/>
            <person name="Ovchinnikova G."/>
            <person name="Teshima H."/>
            <person name="Detter J.C."/>
            <person name="Han C."/>
            <person name="Tapia R."/>
            <person name="Land M."/>
            <person name="Hauser L."/>
            <person name="Kyrpides N."/>
            <person name="Ivanova N."/>
            <person name="Pagani I."/>
            <person name="Parshina S."/>
            <person name="Plugge C."/>
            <person name="Muyzer G."/>
            <person name="Kuever J."/>
            <person name="Ivanova A."/>
            <person name="Nazina T."/>
            <person name="Klenk H.-P."/>
            <person name="Brambilla E."/>
            <person name="Spring S."/>
            <person name="Stams A.F."/>
            <person name="Woyke T."/>
        </authorList>
    </citation>
    <scope>NUCLEOTIDE SEQUENCE [LARGE SCALE GENOMIC DNA]</scope>
    <source>
        <strain evidence="2 3">DSM 7213</strain>
    </source>
</reference>
<dbReference type="Pfam" id="PF13692">
    <property type="entry name" value="Glyco_trans_1_4"/>
    <property type="match status" value="1"/>
</dbReference>
<dbReference type="KEGG" id="dgi:Desgi_4561"/>
<dbReference type="AlphaFoldDB" id="R4KKQ1"/>
<dbReference type="Gene3D" id="3.40.50.2000">
    <property type="entry name" value="Glycogen Phosphorylase B"/>
    <property type="match status" value="2"/>
</dbReference>
<feature type="coiled-coil region" evidence="1">
    <location>
        <begin position="686"/>
        <end position="713"/>
    </location>
</feature>
<dbReference type="eggNOG" id="COG0438">
    <property type="taxonomic scope" value="Bacteria"/>
</dbReference>
<dbReference type="SUPFAM" id="SSF53448">
    <property type="entry name" value="Nucleotide-diphospho-sugar transferases"/>
    <property type="match status" value="1"/>
</dbReference>
<protein>
    <submittedName>
        <fullName evidence="2">Glycosyltransferase</fullName>
    </submittedName>
</protein>
<sequence length="743" mass="84568">MISENARLLAENGATPVFLLDVDEQARDLFNSYAVEHIPRARVYAVNELLANHRQELSAYGEIAIESRSFRFYHYWRSYLIDLCLQYILDRESVDGIEFADYLGQGYVYFKLRRLRENSLHIPAWVRLHGSAELWDAADGKPGMAPADIQLKDMERFCLAKCDRWVASSEGVRRWYSSYYHIEKPCLTAPPNFQRLGPGLTHPRRSDPNRPRRVLFYGKMQRIKGPDLLVRAALEYLRSDDPHAEFYLVGPDVPMAGGTSMRAWLEQLIPEQFSRNFIFTGKIDPGMLPRLANKCDLAIFPSRVETFCLAAHELNWIGIPLLVSDIPGLDFFTAGVNCFKFDGTVEGLYHGIKNFFSGPDIVDSLRWQTPERGNSITQLYHKLSDTREITVVKPAVPGGRVHEPRVAIFITGKKPPQQTMDSLAALNYHNWRAWYAGGGAFDDEPGSLSNDARISLDEDIFSGSDGYQKSCWSDKLNAEFIVFLTPGTQLRPDFLRRAAAAMSEDGETVGVTGWAALDSPSPAGEKHIVPYDLNRFLIFTENPIGSLSVLWRRAAAEALSPDEYADPYKLWSYYCALAVAGKKIAVLPCVLLDVARSDDRPGINPALVQNQSTYIKKHAPELMRLLLNLLDEAQKNNLTMQNHIGGLEKSSEDMWLEIKRLTAGWEEQKAYIISKEQECARLWDDLQKSVARGEEMRSENEELRDELEKCKLTMDRLFTYLENKKILRLMKLSGLMDLEQFRR</sequence>
<evidence type="ECO:0000313" key="2">
    <source>
        <dbReference type="EMBL" id="AGL03788.1"/>
    </source>
</evidence>
<keyword evidence="3" id="KW-1185">Reference proteome</keyword>
<evidence type="ECO:0000256" key="1">
    <source>
        <dbReference type="SAM" id="Coils"/>
    </source>
</evidence>
<proteinExistence type="predicted"/>
<dbReference type="Proteomes" id="UP000013520">
    <property type="component" value="Chromosome"/>
</dbReference>
<dbReference type="GO" id="GO:0016740">
    <property type="term" value="F:transferase activity"/>
    <property type="evidence" value="ECO:0007669"/>
    <property type="project" value="UniProtKB-KW"/>
</dbReference>
<dbReference type="EMBL" id="CP003273">
    <property type="protein sequence ID" value="AGL03788.1"/>
    <property type="molecule type" value="Genomic_DNA"/>
</dbReference>
<name>R4KKQ1_9FIRM</name>
<accession>R4KKQ1</accession>
<evidence type="ECO:0000313" key="3">
    <source>
        <dbReference type="Proteomes" id="UP000013520"/>
    </source>
</evidence>
<organism evidence="2 3">
    <name type="scientific">Desulfoscipio gibsoniae DSM 7213</name>
    <dbReference type="NCBI Taxonomy" id="767817"/>
    <lineage>
        <taxon>Bacteria</taxon>
        <taxon>Bacillati</taxon>
        <taxon>Bacillota</taxon>
        <taxon>Clostridia</taxon>
        <taxon>Eubacteriales</taxon>
        <taxon>Desulfallaceae</taxon>
        <taxon>Desulfoscipio</taxon>
    </lineage>
</organism>
<dbReference type="STRING" id="767817.Desgi_4561"/>
<keyword evidence="1" id="KW-0175">Coiled coil</keyword>
<dbReference type="CDD" id="cd03801">
    <property type="entry name" value="GT4_PimA-like"/>
    <property type="match status" value="1"/>
</dbReference>
<dbReference type="SUPFAM" id="SSF53756">
    <property type="entry name" value="UDP-Glycosyltransferase/glycogen phosphorylase"/>
    <property type="match status" value="1"/>
</dbReference>
<dbReference type="PANTHER" id="PTHR12526">
    <property type="entry name" value="GLYCOSYLTRANSFERASE"/>
    <property type="match status" value="1"/>
</dbReference>